<accession>A0A668SQV2</accession>
<evidence type="ECO:0000256" key="7">
    <source>
        <dbReference type="PIRSR" id="PIRSR624869-2"/>
    </source>
</evidence>
<evidence type="ECO:0000256" key="6">
    <source>
        <dbReference type="PIRSR" id="PIRSR624869-1"/>
    </source>
</evidence>
<evidence type="ECO:0000313" key="12">
    <source>
        <dbReference type="Ensembl" id="ENSOABP00000016625.2"/>
    </source>
</evidence>
<dbReference type="InterPro" id="IPR009581">
    <property type="entry name" value="FAM20_C"/>
</dbReference>
<feature type="compositionally biased region" description="Acidic residues" evidence="9">
    <location>
        <begin position="173"/>
        <end position="187"/>
    </location>
</feature>
<dbReference type="Pfam" id="PF06702">
    <property type="entry name" value="Fam20C"/>
    <property type="match status" value="1"/>
</dbReference>
<dbReference type="GO" id="GO:0016773">
    <property type="term" value="F:phosphotransferase activity, alcohol group as acceptor"/>
    <property type="evidence" value="ECO:0007669"/>
    <property type="project" value="TreeGrafter"/>
</dbReference>
<reference evidence="12" key="2">
    <citation type="submission" date="2025-09" db="UniProtKB">
        <authorList>
            <consortium name="Ensembl"/>
        </authorList>
    </citation>
    <scope>IDENTIFICATION</scope>
</reference>
<proteinExistence type="inferred from homology"/>
<dbReference type="GO" id="GO:0005524">
    <property type="term" value="F:ATP binding"/>
    <property type="evidence" value="ECO:0007669"/>
    <property type="project" value="UniProtKB-KW"/>
</dbReference>
<dbReference type="RefSeq" id="XP_039467059.1">
    <property type="nucleotide sequence ID" value="XM_039611125.1"/>
</dbReference>
<evidence type="ECO:0000313" key="13">
    <source>
        <dbReference type="Proteomes" id="UP000472276"/>
    </source>
</evidence>
<dbReference type="GO" id="GO:0070166">
    <property type="term" value="P:enamel mineralization"/>
    <property type="evidence" value="ECO:0007669"/>
    <property type="project" value="TreeGrafter"/>
</dbReference>
<evidence type="ECO:0000256" key="5">
    <source>
        <dbReference type="ARBA" id="ARBA00023180"/>
    </source>
</evidence>
<evidence type="ECO:0000256" key="10">
    <source>
        <dbReference type="SAM" id="Phobius"/>
    </source>
</evidence>
<feature type="binding site" evidence="7">
    <location>
        <position position="449"/>
    </location>
    <ligand>
        <name>ATP</name>
        <dbReference type="ChEBI" id="CHEBI:30616"/>
    </ligand>
</feature>
<gene>
    <name evidence="12" type="primary">LOC116320550</name>
</gene>
<keyword evidence="13" id="KW-1185">Reference proteome</keyword>
<feature type="compositionally biased region" description="Polar residues" evidence="9">
    <location>
        <begin position="72"/>
        <end position="85"/>
    </location>
</feature>
<dbReference type="Ensembl" id="ENSOABT00000017134.2">
    <property type="protein sequence ID" value="ENSOABP00000016625.2"/>
    <property type="gene ID" value="ENSOABG00000008164.2"/>
</dbReference>
<dbReference type="AlphaFoldDB" id="A0A668SQV2"/>
<keyword evidence="7" id="KW-0067">ATP-binding</keyword>
<evidence type="ECO:0000256" key="8">
    <source>
        <dbReference type="PIRSR" id="PIRSR624869-3"/>
    </source>
</evidence>
<keyword evidence="8" id="KW-0464">Manganese</keyword>
<feature type="region of interest" description="Disordered" evidence="9">
    <location>
        <begin position="166"/>
        <end position="192"/>
    </location>
</feature>
<keyword evidence="7" id="KW-0547">Nucleotide-binding</keyword>
<feature type="binding site" evidence="7">
    <location>
        <position position="271"/>
    </location>
    <ligand>
        <name>ATP</name>
        <dbReference type="ChEBI" id="CHEBI:30616"/>
    </ligand>
</feature>
<sequence length="568" mass="65211">MKSGIWQVCFYNMVRRNLGQSTRSIYLGLACLSLSLHVLLAFFCLSVLQTACVFPSSSSSIPGTDTQHHESVSQSPASDAASSNKLQRRPHDEVRHKLTANMLHHKVRGSLNEVTEKSKKLIGVGKIIQKVDGPSKLEALFKHPLYNLPQPELQQDDWLLRLKTEEDAKDTESQEEEKEDIFPDDSEWQSNSHEEGYDKVTWTTDVETHPPWLRFHLGISRWELYNRKDPNLAQLTHYLATQRILGAVQKKGGTQLKLLISFPNYGQALLKPMKQSRHAETDVNLFYFSDFERHNAEIAAFHLDRLLGFNRIPPVVGRLINVTTEIKEITTDRRLSKTFFTSPAGNVCFYGQCEYYCSVEHPVCGQPHMLEVSLATMLPDLTIAPRRSWRSPWRRSYSRTKLAQWEKDPAYCDTVKQTPPYNQGTRLVDLIDMAVLDFLMSNMDRHHYETFEQFGNNTFLLHLDNGRAFGRHSQDEPSILAPLQQCCRIRRSILLRLRLLSLPDFRLSDIMRESLTQDPLSRVAPLLSEPHLSALDRRLAKVLQVVQACQEKHDDVIYNDIEGHDQGP</sequence>
<feature type="region of interest" description="Disordered" evidence="9">
    <location>
        <begin position="63"/>
        <end position="90"/>
    </location>
</feature>
<comment type="subcellular location">
    <subcellularLocation>
        <location evidence="1">Golgi apparatus</location>
    </subcellularLocation>
</comment>
<dbReference type="GO" id="GO:0005794">
    <property type="term" value="C:Golgi apparatus"/>
    <property type="evidence" value="ECO:0007669"/>
    <property type="project" value="UniProtKB-SubCell"/>
</dbReference>
<feature type="domain" description="FAM20 C-terminal" evidence="11">
    <location>
        <begin position="339"/>
        <end position="554"/>
    </location>
</feature>
<evidence type="ECO:0000256" key="2">
    <source>
        <dbReference type="ARBA" id="ARBA00006557"/>
    </source>
</evidence>
<feature type="binding site" evidence="7">
    <location>
        <position position="255"/>
    </location>
    <ligand>
        <name>ATP</name>
        <dbReference type="ChEBI" id="CHEBI:30616"/>
    </ligand>
</feature>
<evidence type="ECO:0000256" key="3">
    <source>
        <dbReference type="ARBA" id="ARBA00023034"/>
    </source>
</evidence>
<dbReference type="PANTHER" id="PTHR12450:SF25">
    <property type="entry name" value="FAM20 C-TERMINAL DOMAIN-CONTAINING PROTEIN"/>
    <property type="match status" value="1"/>
</dbReference>
<keyword evidence="10" id="KW-1133">Transmembrane helix</keyword>
<dbReference type="OMA" id="WQSNSHE"/>
<dbReference type="Proteomes" id="UP000472276">
    <property type="component" value="Unassembled WGS sequence"/>
</dbReference>
<comment type="cofactor">
    <cofactor evidence="8">
        <name>Mn(2+)</name>
        <dbReference type="ChEBI" id="CHEBI:29035"/>
    </cofactor>
</comment>
<dbReference type="PANTHER" id="PTHR12450">
    <property type="entry name" value="DENTIN MATRIX PROTEIN 4 PROTEIN FAM20"/>
    <property type="match status" value="1"/>
</dbReference>
<evidence type="ECO:0000256" key="1">
    <source>
        <dbReference type="ARBA" id="ARBA00004555"/>
    </source>
</evidence>
<keyword evidence="3" id="KW-0333">Golgi apparatus</keyword>
<keyword evidence="4" id="KW-1015">Disulfide bond</keyword>
<dbReference type="GeneID" id="116320550"/>
<keyword evidence="8" id="KW-0479">Metal-binding</keyword>
<dbReference type="GO" id="GO:0046872">
    <property type="term" value="F:metal ion binding"/>
    <property type="evidence" value="ECO:0007669"/>
    <property type="project" value="UniProtKB-KW"/>
</dbReference>
<protein>
    <recommendedName>
        <fullName evidence="11">FAM20 C-terminal domain-containing protein</fullName>
    </recommendedName>
</protein>
<evidence type="ECO:0000259" key="11">
    <source>
        <dbReference type="Pfam" id="PF06702"/>
    </source>
</evidence>
<feature type="binding site" evidence="8">
    <location>
        <position position="292"/>
    </location>
    <ligand>
        <name>Mn(2+)</name>
        <dbReference type="ChEBI" id="CHEBI:29035"/>
    </ligand>
</feature>
<feature type="transmembrane region" description="Helical" evidence="10">
    <location>
        <begin position="25"/>
        <end position="48"/>
    </location>
</feature>
<feature type="binding site" evidence="7">
    <location>
        <position position="292"/>
    </location>
    <ligand>
        <name>ATP</name>
        <dbReference type="ChEBI" id="CHEBI:30616"/>
    </ligand>
</feature>
<feature type="binding site" evidence="8">
    <location>
        <position position="464"/>
    </location>
    <ligand>
        <name>Mn(2+)</name>
        <dbReference type="ChEBI" id="CHEBI:29035"/>
    </ligand>
</feature>
<organism evidence="12 13">
    <name type="scientific">Oreochromis aureus</name>
    <name type="common">Israeli tilapia</name>
    <name type="synonym">Chromis aureus</name>
    <dbReference type="NCBI Taxonomy" id="47969"/>
    <lineage>
        <taxon>Eukaryota</taxon>
        <taxon>Metazoa</taxon>
        <taxon>Chordata</taxon>
        <taxon>Craniata</taxon>
        <taxon>Vertebrata</taxon>
        <taxon>Euteleostomi</taxon>
        <taxon>Actinopterygii</taxon>
        <taxon>Neopterygii</taxon>
        <taxon>Teleostei</taxon>
        <taxon>Neoteleostei</taxon>
        <taxon>Acanthomorphata</taxon>
        <taxon>Ovalentaria</taxon>
        <taxon>Cichlomorphae</taxon>
        <taxon>Cichliformes</taxon>
        <taxon>Cichlidae</taxon>
        <taxon>African cichlids</taxon>
        <taxon>Pseudocrenilabrinae</taxon>
        <taxon>Oreochromini</taxon>
        <taxon>Oreochromis</taxon>
    </lineage>
</organism>
<feature type="active site" evidence="6">
    <location>
        <position position="444"/>
    </location>
</feature>
<keyword evidence="10" id="KW-0472">Membrane</keyword>
<comment type="similarity">
    <text evidence="2">Belongs to the FAM20 family.</text>
</comment>
<feature type="binding site" evidence="7">
    <location>
        <begin position="375"/>
        <end position="378"/>
    </location>
    <ligand>
        <name>ATP</name>
        <dbReference type="ChEBI" id="CHEBI:30616"/>
    </ligand>
</feature>
<name>A0A668SQV2_OREAU</name>
<evidence type="ECO:0000256" key="4">
    <source>
        <dbReference type="ARBA" id="ARBA00023157"/>
    </source>
</evidence>
<evidence type="ECO:0000256" key="9">
    <source>
        <dbReference type="SAM" id="MobiDB-lite"/>
    </source>
</evidence>
<feature type="binding site" evidence="7">
    <location>
        <position position="464"/>
    </location>
    <ligand>
        <name>ATP</name>
        <dbReference type="ChEBI" id="CHEBI:30616"/>
    </ligand>
</feature>
<dbReference type="InterPro" id="IPR024869">
    <property type="entry name" value="FAM20"/>
</dbReference>
<reference evidence="12" key="1">
    <citation type="submission" date="2025-08" db="UniProtKB">
        <authorList>
            <consortium name="Ensembl"/>
        </authorList>
    </citation>
    <scope>IDENTIFICATION</scope>
</reference>
<keyword evidence="10" id="KW-0812">Transmembrane</keyword>
<keyword evidence="5" id="KW-0325">Glycoprotein</keyword>